<comment type="caution">
    <text evidence="4">The sequence shown here is derived from an EMBL/GenBank/DDBJ whole genome shotgun (WGS) entry which is preliminary data.</text>
</comment>
<keyword evidence="1" id="KW-0808">Transferase</keyword>
<evidence type="ECO:0000259" key="3">
    <source>
        <dbReference type="Pfam" id="PF02709"/>
    </source>
</evidence>
<proteinExistence type="predicted"/>
<name>A0ABS5V6S1_9GAMM</name>
<keyword evidence="5" id="KW-1185">Reference proteome</keyword>
<accession>A0ABS5V6S1</accession>
<dbReference type="Pfam" id="PF02709">
    <property type="entry name" value="Glyco_transf_7C"/>
    <property type="match status" value="1"/>
</dbReference>
<dbReference type="Proteomes" id="UP001195903">
    <property type="component" value="Unassembled WGS sequence"/>
</dbReference>
<evidence type="ECO:0000313" key="5">
    <source>
        <dbReference type="Proteomes" id="UP001195903"/>
    </source>
</evidence>
<evidence type="ECO:0000313" key="4">
    <source>
        <dbReference type="EMBL" id="MBT1446140.1"/>
    </source>
</evidence>
<reference evidence="4 5" key="1">
    <citation type="submission" date="2021-05" db="EMBL/GenBank/DDBJ databases">
        <title>Shewanella sp. JM162201.</title>
        <authorList>
            <person name="Xu S."/>
            <person name="Li A."/>
        </authorList>
    </citation>
    <scope>NUCLEOTIDE SEQUENCE [LARGE SCALE GENOMIC DNA]</scope>
    <source>
        <strain evidence="4 5">JM162201</strain>
    </source>
</reference>
<feature type="domain" description="Glycosyltransferase 2-like" evidence="2">
    <location>
        <begin position="4"/>
        <end position="119"/>
    </location>
</feature>
<dbReference type="InterPro" id="IPR050834">
    <property type="entry name" value="Glycosyltransf_2"/>
</dbReference>
<dbReference type="InterPro" id="IPR029044">
    <property type="entry name" value="Nucleotide-diphossugar_trans"/>
</dbReference>
<dbReference type="InterPro" id="IPR001173">
    <property type="entry name" value="Glyco_trans_2-like"/>
</dbReference>
<dbReference type="Pfam" id="PF00535">
    <property type="entry name" value="Glycos_transf_2"/>
    <property type="match status" value="1"/>
</dbReference>
<organism evidence="4 5">
    <name type="scientific">Shewanella jiangmenensis</name>
    <dbReference type="NCBI Taxonomy" id="2837387"/>
    <lineage>
        <taxon>Bacteria</taxon>
        <taxon>Pseudomonadati</taxon>
        <taxon>Pseudomonadota</taxon>
        <taxon>Gammaproteobacteria</taxon>
        <taxon>Alteromonadales</taxon>
        <taxon>Shewanellaceae</taxon>
        <taxon>Shewanella</taxon>
    </lineage>
</organism>
<gene>
    <name evidence="4" type="ORF">KJI95_16710</name>
</gene>
<dbReference type="CDD" id="cd06420">
    <property type="entry name" value="GT2_Chondriotin_Pol_N"/>
    <property type="match status" value="1"/>
</dbReference>
<dbReference type="PANTHER" id="PTHR43685:SF3">
    <property type="entry name" value="SLR2126 PROTEIN"/>
    <property type="match status" value="1"/>
</dbReference>
<protein>
    <submittedName>
        <fullName evidence="4">Glycosyltransferase family 2 protein</fullName>
    </submittedName>
</protein>
<evidence type="ECO:0000256" key="1">
    <source>
        <dbReference type="ARBA" id="ARBA00022679"/>
    </source>
</evidence>
<sequence length="280" mass="30905">MSVSLIVTTYNWPEALKCVLESVLRQSRLPDEVIIADDGSTEATASLIADFQARFPVPLIHSWQEDKGFRVAMSRNKAIAKAKGDYIVLIDGDLVLQRHFIADHLKAAARGHFVSGKRARMTAALSDKVINSGLVPSVFSTGLYRGRSTALRFAWLSRQVAMSKCSSADSIHACNLAFWRADALAINGFNIGFEGWGPEDKEFAARLLHLGLKRKVLKFAGVAFHLYHKENCKAALEKNNLLFEACLAERKVRCDQGLNECVNERPAPTSAADQRCQLSA</sequence>
<dbReference type="InterPro" id="IPR027791">
    <property type="entry name" value="Galactosyl_T_C"/>
</dbReference>
<dbReference type="PANTHER" id="PTHR43685">
    <property type="entry name" value="GLYCOSYLTRANSFERASE"/>
    <property type="match status" value="1"/>
</dbReference>
<feature type="domain" description="Galactosyltransferase C-terminal" evidence="3">
    <location>
        <begin position="168"/>
        <end position="229"/>
    </location>
</feature>
<dbReference type="Gene3D" id="3.90.550.10">
    <property type="entry name" value="Spore Coat Polysaccharide Biosynthesis Protein SpsA, Chain A"/>
    <property type="match status" value="1"/>
</dbReference>
<evidence type="ECO:0000259" key="2">
    <source>
        <dbReference type="Pfam" id="PF00535"/>
    </source>
</evidence>
<dbReference type="SUPFAM" id="SSF53448">
    <property type="entry name" value="Nucleotide-diphospho-sugar transferases"/>
    <property type="match status" value="1"/>
</dbReference>
<dbReference type="EMBL" id="JAHEPS010000008">
    <property type="protein sequence ID" value="MBT1446140.1"/>
    <property type="molecule type" value="Genomic_DNA"/>
</dbReference>